<reference evidence="1 2" key="1">
    <citation type="journal article" date="2022" name="Microbiol. Resour. Announc.">
        <title>Complete Genome Sequence of the Hyperthermophilic and Acidophilic Archaeon Saccharolobus caldissimus Strain HS-3T.</title>
        <authorList>
            <person name="Sakai H.D."/>
            <person name="Kurosawa N."/>
        </authorList>
    </citation>
    <scope>NUCLEOTIDE SEQUENCE [LARGE SCALE GENOMIC DNA]</scope>
    <source>
        <strain evidence="1 2">JCM32116</strain>
    </source>
</reference>
<dbReference type="AlphaFoldDB" id="A0AAQ4CSY6"/>
<dbReference type="KEGG" id="scas:SACC_19340"/>
<gene>
    <name evidence="1" type="ORF">SACC_19340</name>
</gene>
<dbReference type="RefSeq" id="WP_229569279.1">
    <property type="nucleotide sequence ID" value="NZ_AP025226.1"/>
</dbReference>
<evidence type="ECO:0000313" key="1">
    <source>
        <dbReference type="EMBL" id="BDB98917.1"/>
    </source>
</evidence>
<proteinExistence type="predicted"/>
<protein>
    <submittedName>
        <fullName evidence="1">Uncharacterized protein</fullName>
    </submittedName>
</protein>
<organism evidence="1 2">
    <name type="scientific">Saccharolobus caldissimus</name>
    <dbReference type="NCBI Taxonomy" id="1702097"/>
    <lineage>
        <taxon>Archaea</taxon>
        <taxon>Thermoproteota</taxon>
        <taxon>Thermoprotei</taxon>
        <taxon>Sulfolobales</taxon>
        <taxon>Sulfolobaceae</taxon>
        <taxon>Saccharolobus</taxon>
    </lineage>
</organism>
<evidence type="ECO:0000313" key="2">
    <source>
        <dbReference type="Proteomes" id="UP001319921"/>
    </source>
</evidence>
<dbReference type="Proteomes" id="UP001319921">
    <property type="component" value="Chromosome"/>
</dbReference>
<accession>A0AAQ4CSY6</accession>
<dbReference type="GeneID" id="68866664"/>
<keyword evidence="2" id="KW-1185">Reference proteome</keyword>
<sequence>MLDKSKLDVDKIVKNSLDNCDLYVIQKGDKIFLLYMFDKDDYVYFKIMPEIIGKWENCDNIYYSAIGLFGFVKKSDNIESKIKEKIEVLESLGLT</sequence>
<dbReference type="EMBL" id="AP025226">
    <property type="protein sequence ID" value="BDB98917.1"/>
    <property type="molecule type" value="Genomic_DNA"/>
</dbReference>
<name>A0AAQ4CSY6_9CREN</name>